<evidence type="ECO:0000256" key="3">
    <source>
        <dbReference type="ARBA" id="ARBA00022691"/>
    </source>
</evidence>
<dbReference type="InterPro" id="IPR002052">
    <property type="entry name" value="DNA_methylase_N6_adenine_CS"/>
</dbReference>
<evidence type="ECO:0000256" key="4">
    <source>
        <dbReference type="ARBA" id="ARBA00048391"/>
    </source>
</evidence>
<dbReference type="Pfam" id="PF05175">
    <property type="entry name" value="MTS"/>
    <property type="match status" value="1"/>
</dbReference>
<comment type="similarity">
    <text evidence="5">Belongs to the protein N5-glutamine methyltransferase family. PrmC subfamily.</text>
</comment>
<dbReference type="KEGG" id="njp:NEJAP_3225"/>
<feature type="domain" description="Release factor glutamine methyltransferase N-terminal" evidence="7">
    <location>
        <begin position="10"/>
        <end position="73"/>
    </location>
</feature>
<dbReference type="PROSITE" id="PS00092">
    <property type="entry name" value="N6_MTASE"/>
    <property type="match status" value="1"/>
</dbReference>
<sequence>MHIAEALLCSKQLEEVSDSSKLDTELLLCHVLDKPSSYLMTWPEKPLLVSQQQQFLTLMARRSIGEPIAYILGTQAFWTLDLEVSPDTLIPRADTEVLVETALSLFANVPFLDRPFRVADLGTGTGAIALALASERPTWEVWGCDRIDAAVALAQRNQKRLGLAQVSFVQGNWLEPFSGLFDMIVSNPPYIDSRDEHLDQGDVRFEPRSALIADDEGLSDIQHIISAATDYLVTDGWLLFEHGYQQGAAVRQLFNDCGYQQVNTCQDYAGNDRVTLGCWKVG</sequence>
<protein>
    <recommendedName>
        <fullName evidence="5">Release factor glutamine methyltransferase</fullName>
        <shortName evidence="5">RF MTase</shortName>
        <ecNumber evidence="5">2.1.1.297</ecNumber>
    </recommendedName>
    <alternativeName>
        <fullName evidence="5">N5-glutamine methyltransferase PrmC</fullName>
    </alternativeName>
    <alternativeName>
        <fullName evidence="5">Protein-(glutamine-N5) MTase PrmC</fullName>
    </alternativeName>
    <alternativeName>
        <fullName evidence="5">Protein-glutamine N-methyltransferase PrmC</fullName>
    </alternativeName>
</protein>
<evidence type="ECO:0000256" key="1">
    <source>
        <dbReference type="ARBA" id="ARBA00022603"/>
    </source>
</evidence>
<dbReference type="InterPro" id="IPR050320">
    <property type="entry name" value="N5-glutamine_MTase"/>
</dbReference>
<dbReference type="NCBIfam" id="TIGR03534">
    <property type="entry name" value="RF_mod_PrmC"/>
    <property type="match status" value="1"/>
</dbReference>
<dbReference type="AlphaFoldDB" id="A0A7R6PKA4"/>
<accession>A0A7R6PKA4</accession>
<evidence type="ECO:0000259" key="7">
    <source>
        <dbReference type="Pfam" id="PF17827"/>
    </source>
</evidence>
<dbReference type="RefSeq" id="WP_201348284.1">
    <property type="nucleotide sequence ID" value="NZ_AP014546.1"/>
</dbReference>
<evidence type="ECO:0000313" key="9">
    <source>
        <dbReference type="Proteomes" id="UP000595332"/>
    </source>
</evidence>
<dbReference type="NCBIfam" id="TIGR00536">
    <property type="entry name" value="hemK_fam"/>
    <property type="match status" value="1"/>
</dbReference>
<comment type="catalytic activity">
    <reaction evidence="4 5">
        <text>L-glutaminyl-[peptide chain release factor] + S-adenosyl-L-methionine = N(5)-methyl-L-glutaminyl-[peptide chain release factor] + S-adenosyl-L-homocysteine + H(+)</text>
        <dbReference type="Rhea" id="RHEA:42896"/>
        <dbReference type="Rhea" id="RHEA-COMP:10271"/>
        <dbReference type="Rhea" id="RHEA-COMP:10272"/>
        <dbReference type="ChEBI" id="CHEBI:15378"/>
        <dbReference type="ChEBI" id="CHEBI:30011"/>
        <dbReference type="ChEBI" id="CHEBI:57856"/>
        <dbReference type="ChEBI" id="CHEBI:59789"/>
        <dbReference type="ChEBI" id="CHEBI:61891"/>
        <dbReference type="EC" id="2.1.1.297"/>
    </reaction>
</comment>
<dbReference type="InterPro" id="IPR007848">
    <property type="entry name" value="Small_mtfrase_dom"/>
</dbReference>
<dbReference type="Gene3D" id="3.40.50.150">
    <property type="entry name" value="Vaccinia Virus protein VP39"/>
    <property type="match status" value="1"/>
</dbReference>
<dbReference type="HAMAP" id="MF_02126">
    <property type="entry name" value="RF_methyltr_PrmC"/>
    <property type="match status" value="1"/>
</dbReference>
<dbReference type="InterPro" id="IPR004556">
    <property type="entry name" value="HemK-like"/>
</dbReference>
<feature type="binding site" evidence="5">
    <location>
        <position position="173"/>
    </location>
    <ligand>
        <name>S-adenosyl-L-methionine</name>
        <dbReference type="ChEBI" id="CHEBI:59789"/>
    </ligand>
</feature>
<reference evidence="8 9" key="1">
    <citation type="journal article" date="2008" name="Int. J. Syst. Evol. Microbiol.">
        <title>Neptunomonas japonica sp. nov., an Osedax japonicus symbiont-like bacterium isolated from sediment adjacent to sperm whale carcasses off Kagoshima, Japan.</title>
        <authorList>
            <person name="Miyazaki M."/>
            <person name="Nogi Y."/>
            <person name="Fujiwara Y."/>
            <person name="Kawato M."/>
            <person name="Kubokawa K."/>
            <person name="Horikoshi K."/>
        </authorList>
    </citation>
    <scope>NUCLEOTIDE SEQUENCE [LARGE SCALE GENOMIC DNA]</scope>
    <source>
        <strain evidence="8 9">JAMM 1380</strain>
    </source>
</reference>
<dbReference type="GO" id="GO:0032259">
    <property type="term" value="P:methylation"/>
    <property type="evidence" value="ECO:0007669"/>
    <property type="project" value="UniProtKB-KW"/>
</dbReference>
<name>A0A7R6PKA4_9GAMM</name>
<evidence type="ECO:0000256" key="2">
    <source>
        <dbReference type="ARBA" id="ARBA00022679"/>
    </source>
</evidence>
<keyword evidence="3 5" id="KW-0949">S-adenosyl-L-methionine</keyword>
<organism evidence="8 9">
    <name type="scientific">Neptunomonas japonica JAMM 1380</name>
    <dbReference type="NCBI Taxonomy" id="1441457"/>
    <lineage>
        <taxon>Bacteria</taxon>
        <taxon>Pseudomonadati</taxon>
        <taxon>Pseudomonadota</taxon>
        <taxon>Gammaproteobacteria</taxon>
        <taxon>Oceanospirillales</taxon>
        <taxon>Oceanospirillaceae</taxon>
        <taxon>Neptunomonas</taxon>
    </lineage>
</organism>
<evidence type="ECO:0000256" key="5">
    <source>
        <dbReference type="HAMAP-Rule" id="MF_02126"/>
    </source>
</evidence>
<dbReference type="SUPFAM" id="SSF53335">
    <property type="entry name" value="S-adenosyl-L-methionine-dependent methyltransferases"/>
    <property type="match status" value="1"/>
</dbReference>
<dbReference type="InterPro" id="IPR019874">
    <property type="entry name" value="RF_methyltr_PrmC"/>
</dbReference>
<gene>
    <name evidence="8" type="primary">hemK</name>
    <name evidence="5" type="synonym">prmC</name>
    <name evidence="8" type="ORF">NEJAP_3225</name>
</gene>
<keyword evidence="1 5" id="KW-0489">Methyltransferase</keyword>
<keyword evidence="2 5" id="KW-0808">Transferase</keyword>
<dbReference type="InterPro" id="IPR029063">
    <property type="entry name" value="SAM-dependent_MTases_sf"/>
</dbReference>
<dbReference type="EC" id="2.1.1.297" evidence="5"/>
<feature type="binding site" evidence="5">
    <location>
        <begin position="187"/>
        <end position="190"/>
    </location>
    <ligand>
        <name>substrate</name>
    </ligand>
</feature>
<feature type="binding site" evidence="5">
    <location>
        <position position="145"/>
    </location>
    <ligand>
        <name>S-adenosyl-L-methionine</name>
        <dbReference type="ChEBI" id="CHEBI:59789"/>
    </ligand>
</feature>
<feature type="binding site" evidence="5">
    <location>
        <position position="187"/>
    </location>
    <ligand>
        <name>S-adenosyl-L-methionine</name>
        <dbReference type="ChEBI" id="CHEBI:59789"/>
    </ligand>
</feature>
<evidence type="ECO:0000313" key="8">
    <source>
        <dbReference type="EMBL" id="BBB31163.1"/>
    </source>
</evidence>
<keyword evidence="9" id="KW-1185">Reference proteome</keyword>
<feature type="binding site" evidence="5">
    <location>
        <begin position="122"/>
        <end position="126"/>
    </location>
    <ligand>
        <name>S-adenosyl-L-methionine</name>
        <dbReference type="ChEBI" id="CHEBI:59789"/>
    </ligand>
</feature>
<feature type="domain" description="Methyltransferase small" evidence="6">
    <location>
        <begin position="117"/>
        <end position="197"/>
    </location>
</feature>
<evidence type="ECO:0000259" key="6">
    <source>
        <dbReference type="Pfam" id="PF05175"/>
    </source>
</evidence>
<dbReference type="Pfam" id="PF17827">
    <property type="entry name" value="PrmC_N"/>
    <property type="match status" value="1"/>
</dbReference>
<proteinExistence type="inferred from homology"/>
<dbReference type="PANTHER" id="PTHR18895:SF74">
    <property type="entry name" value="MTRF1L RELEASE FACTOR GLUTAMINE METHYLTRANSFERASE"/>
    <property type="match status" value="1"/>
</dbReference>
<dbReference type="Proteomes" id="UP000595332">
    <property type="component" value="Chromosome"/>
</dbReference>
<comment type="function">
    <text evidence="5">Methylates the class 1 translation termination release factors RF1/PrfA and RF2/PrfB on the glutamine residue of the universally conserved GGQ motif.</text>
</comment>
<dbReference type="Gene3D" id="1.10.8.10">
    <property type="entry name" value="DNA helicase RuvA subunit, C-terminal domain"/>
    <property type="match status" value="1"/>
</dbReference>
<dbReference type="GO" id="GO:0102559">
    <property type="term" value="F:peptide chain release factor N(5)-glutamine methyltransferase activity"/>
    <property type="evidence" value="ECO:0007669"/>
    <property type="project" value="UniProtKB-EC"/>
</dbReference>
<dbReference type="PANTHER" id="PTHR18895">
    <property type="entry name" value="HEMK METHYLTRANSFERASE"/>
    <property type="match status" value="1"/>
</dbReference>
<dbReference type="InterPro" id="IPR040758">
    <property type="entry name" value="PrmC_N"/>
</dbReference>
<dbReference type="FunFam" id="3.40.50.150:FF:000053">
    <property type="entry name" value="Release factor glutamine methyltransferase"/>
    <property type="match status" value="1"/>
</dbReference>
<dbReference type="GO" id="GO:0003676">
    <property type="term" value="F:nucleic acid binding"/>
    <property type="evidence" value="ECO:0007669"/>
    <property type="project" value="InterPro"/>
</dbReference>
<dbReference type="EMBL" id="AP014546">
    <property type="protein sequence ID" value="BBB31163.1"/>
    <property type="molecule type" value="Genomic_DNA"/>
</dbReference>
<dbReference type="CDD" id="cd02440">
    <property type="entry name" value="AdoMet_MTases"/>
    <property type="match status" value="1"/>
</dbReference>